<accession>A0ABD3PZC8</accession>
<keyword evidence="2" id="KW-0560">Oxidoreductase</keyword>
<evidence type="ECO:0000313" key="3">
    <source>
        <dbReference type="EMBL" id="KAL3792706.1"/>
    </source>
</evidence>
<dbReference type="SUPFAM" id="SSF51735">
    <property type="entry name" value="NAD(P)-binding Rossmann-fold domains"/>
    <property type="match status" value="1"/>
</dbReference>
<dbReference type="EMBL" id="JALLAZ020000542">
    <property type="protein sequence ID" value="KAL3792706.1"/>
    <property type="molecule type" value="Genomic_DNA"/>
</dbReference>
<dbReference type="PROSITE" id="PS00061">
    <property type="entry name" value="ADH_SHORT"/>
    <property type="match status" value="1"/>
</dbReference>
<reference evidence="3 4" key="1">
    <citation type="submission" date="2024-10" db="EMBL/GenBank/DDBJ databases">
        <title>Updated reference genomes for cyclostephanoid diatoms.</title>
        <authorList>
            <person name="Roberts W.R."/>
            <person name="Alverson A.J."/>
        </authorList>
    </citation>
    <scope>NUCLEOTIDE SEQUENCE [LARGE SCALE GENOMIC DNA]</scope>
    <source>
        <strain evidence="3 4">AJA276-08</strain>
    </source>
</reference>
<evidence type="ECO:0008006" key="5">
    <source>
        <dbReference type="Google" id="ProtNLM"/>
    </source>
</evidence>
<dbReference type="PANTHER" id="PTHR24320">
    <property type="entry name" value="RETINOL DEHYDROGENASE"/>
    <property type="match status" value="1"/>
</dbReference>
<dbReference type="InterPro" id="IPR002347">
    <property type="entry name" value="SDR_fam"/>
</dbReference>
<dbReference type="PANTHER" id="PTHR24320:SF148">
    <property type="entry name" value="NAD(P)-BINDING ROSSMANN-FOLD SUPERFAMILY PROTEIN"/>
    <property type="match status" value="1"/>
</dbReference>
<dbReference type="InterPro" id="IPR036291">
    <property type="entry name" value="NAD(P)-bd_dom_sf"/>
</dbReference>
<organism evidence="3 4">
    <name type="scientific">Stephanodiscus triporus</name>
    <dbReference type="NCBI Taxonomy" id="2934178"/>
    <lineage>
        <taxon>Eukaryota</taxon>
        <taxon>Sar</taxon>
        <taxon>Stramenopiles</taxon>
        <taxon>Ochrophyta</taxon>
        <taxon>Bacillariophyta</taxon>
        <taxon>Coscinodiscophyceae</taxon>
        <taxon>Thalassiosirophycidae</taxon>
        <taxon>Stephanodiscales</taxon>
        <taxon>Stephanodiscaceae</taxon>
        <taxon>Stephanodiscus</taxon>
    </lineage>
</organism>
<dbReference type="Proteomes" id="UP001530315">
    <property type="component" value="Unassembled WGS sequence"/>
</dbReference>
<evidence type="ECO:0000256" key="1">
    <source>
        <dbReference type="ARBA" id="ARBA00006484"/>
    </source>
</evidence>
<dbReference type="GO" id="GO:0016491">
    <property type="term" value="F:oxidoreductase activity"/>
    <property type="evidence" value="ECO:0007669"/>
    <property type="project" value="UniProtKB-KW"/>
</dbReference>
<sequence>MKYSRVLFLTIKYSLGVSAFPASNMTKNSFLVGVGAAKKTDVAAQEKIIGTTRESAMARTTSAAKAKAKANARSNPIDKKSVKAKKLKNKSNVMRWAIHGVATELFHNVFLRTFRRVRRRLFDTNEGRLEAENGRRYRQPPRREIAVVTGATGAIGSQIVHDLALRGYDVVIAARDATRGEELATEIRGLVRVTPIEGAKESGGDDDIPRISFIEYHADVPQSALNAASSIKELGPPLSILINNAGIMGKSKKLTMHVNLLGPAYLTFALLPLMSESATRTTLPTVINIGSSAHLRATHVLDDDSLPSGENNDGKQSWIDSLPEVSDDDLSTYAQSKLALMQFSTILRRWLPTSDPPIRIVDAHPGLVWTPLLRDHIGDRAVRTLTRTGLANLLYKSSSEGAQAIVAALDSSQLSVATREQVYFVNGEAGGYASSESASVDASFRLWKHVLAPAFEGKVDLPIGWEPRDVE</sequence>
<dbReference type="Pfam" id="PF00106">
    <property type="entry name" value="adh_short"/>
    <property type="match status" value="1"/>
</dbReference>
<comment type="caution">
    <text evidence="3">The sequence shown here is derived from an EMBL/GenBank/DDBJ whole genome shotgun (WGS) entry which is preliminary data.</text>
</comment>
<dbReference type="PRINTS" id="PR00081">
    <property type="entry name" value="GDHRDH"/>
</dbReference>
<dbReference type="InterPro" id="IPR020904">
    <property type="entry name" value="Sc_DH/Rdtase_CS"/>
</dbReference>
<proteinExistence type="inferred from homology"/>
<gene>
    <name evidence="3" type="ORF">ACHAW5_005811</name>
</gene>
<dbReference type="Gene3D" id="3.40.50.720">
    <property type="entry name" value="NAD(P)-binding Rossmann-like Domain"/>
    <property type="match status" value="1"/>
</dbReference>
<evidence type="ECO:0000256" key="2">
    <source>
        <dbReference type="ARBA" id="ARBA00023002"/>
    </source>
</evidence>
<comment type="similarity">
    <text evidence="1">Belongs to the short-chain dehydrogenases/reductases (SDR) family.</text>
</comment>
<protein>
    <recommendedName>
        <fullName evidence="5">Protochlorophyllide reductase</fullName>
    </recommendedName>
</protein>
<evidence type="ECO:0000313" key="4">
    <source>
        <dbReference type="Proteomes" id="UP001530315"/>
    </source>
</evidence>
<name>A0ABD3PZC8_9STRA</name>
<dbReference type="AlphaFoldDB" id="A0ABD3PZC8"/>
<keyword evidence="4" id="KW-1185">Reference proteome</keyword>